<reference evidence="2 3" key="1">
    <citation type="submission" date="2017-11" db="EMBL/GenBank/DDBJ databases">
        <title>Infants hospitalized years apart are colonized by the same room-sourced microbial strains.</title>
        <authorList>
            <person name="Brooks B."/>
            <person name="Olm M.R."/>
            <person name="Firek B.A."/>
            <person name="Baker R."/>
            <person name="Thomas B.C."/>
            <person name="Morowitz M.J."/>
            <person name="Banfield J.F."/>
        </authorList>
    </citation>
    <scope>NUCLEOTIDE SEQUENCE [LARGE SCALE GENOMIC DNA]</scope>
    <source>
        <strain evidence="2">S2_012_000_R3_87</strain>
    </source>
</reference>
<evidence type="ECO:0000313" key="3">
    <source>
        <dbReference type="Proteomes" id="UP000249451"/>
    </source>
</evidence>
<organism evidence="2 3">
    <name type="scientific">Corynebacterium urealyticum</name>
    <dbReference type="NCBI Taxonomy" id="43771"/>
    <lineage>
        <taxon>Bacteria</taxon>
        <taxon>Bacillati</taxon>
        <taxon>Actinomycetota</taxon>
        <taxon>Actinomycetes</taxon>
        <taxon>Mycobacteriales</taxon>
        <taxon>Corynebacteriaceae</taxon>
        <taxon>Corynebacterium</taxon>
    </lineage>
</organism>
<evidence type="ECO:0000313" key="2">
    <source>
        <dbReference type="EMBL" id="PZP00846.1"/>
    </source>
</evidence>
<proteinExistence type="predicted"/>
<sequence>MTNTACPAAASPHPDTVKKFAKLGIDAPQIISGLEEDPLWVDPKLEARVEPEVSGMRAALDGAEGGSRIQLAVVNSTHLEPATERDLAQVLHDATCSDTTLVMTPKWGTSVSDLYPRFTLERNHGKLHGDLSADAVENFLSAVENTATPTTAVSSGLLGITILSIAITALFAQRRR</sequence>
<feature type="transmembrane region" description="Helical" evidence="1">
    <location>
        <begin position="152"/>
        <end position="172"/>
    </location>
</feature>
<dbReference type="Pfam" id="PF20381">
    <property type="entry name" value="Rv1476"/>
    <property type="match status" value="1"/>
</dbReference>
<accession>A0A2W5D0U1</accession>
<protein>
    <submittedName>
        <fullName evidence="2">Uncharacterized protein</fullName>
    </submittedName>
</protein>
<dbReference type="EMBL" id="QFNY01000107">
    <property type="protein sequence ID" value="PZP00846.1"/>
    <property type="molecule type" value="Genomic_DNA"/>
</dbReference>
<keyword evidence="1" id="KW-0812">Transmembrane</keyword>
<comment type="caution">
    <text evidence="2">The sequence shown here is derived from an EMBL/GenBank/DDBJ whole genome shotgun (WGS) entry which is preliminary data.</text>
</comment>
<name>A0A2W5D0U1_9CORY</name>
<keyword evidence="1" id="KW-1133">Transmembrane helix</keyword>
<dbReference type="InterPro" id="IPR046498">
    <property type="entry name" value="Rv1476-like"/>
</dbReference>
<dbReference type="Proteomes" id="UP000249451">
    <property type="component" value="Unassembled WGS sequence"/>
</dbReference>
<dbReference type="AlphaFoldDB" id="A0A2W5D0U1"/>
<keyword evidence="1" id="KW-0472">Membrane</keyword>
<evidence type="ECO:0000256" key="1">
    <source>
        <dbReference type="SAM" id="Phobius"/>
    </source>
</evidence>
<gene>
    <name evidence="2" type="ORF">DI609_05535</name>
</gene>